<name>A0A3M8C945_9BACL</name>
<dbReference type="AlphaFoldDB" id="A0A3M8C945"/>
<protein>
    <recommendedName>
        <fullName evidence="3">Tail fiber protein</fullName>
    </recommendedName>
</protein>
<proteinExistence type="predicted"/>
<dbReference type="Proteomes" id="UP000281915">
    <property type="component" value="Unassembled WGS sequence"/>
</dbReference>
<sequence length="186" mass="19140">MAQLPSTATLKQIIAALQELECINQKADLASVVGSPAEMTDDVATIIGALQAAKNTLAANLNAKGQTASGSDSVQSLADKVGEFNGKRWATGTQSNVPISSTSTISGLAFTPTTVIVRSDAYCWTLVTPIFAGLSTRADTTNSSFFSSNGMPVSGGSLSIIANGFTVKPVYNAGGSNGNIEWIAFE</sequence>
<evidence type="ECO:0008006" key="3">
    <source>
        <dbReference type="Google" id="ProtNLM"/>
    </source>
</evidence>
<dbReference type="RefSeq" id="WP_122915253.1">
    <property type="nucleotide sequence ID" value="NZ_RHHT01000062.1"/>
</dbReference>
<reference evidence="1 2" key="1">
    <citation type="submission" date="2018-10" db="EMBL/GenBank/DDBJ databases">
        <title>Phylogenomics of Brevibacillus.</title>
        <authorList>
            <person name="Dunlap C."/>
        </authorList>
    </citation>
    <scope>NUCLEOTIDE SEQUENCE [LARGE SCALE GENOMIC DNA]</scope>
    <source>
        <strain evidence="1 2">JCM 15085</strain>
    </source>
</reference>
<accession>A0A3M8C945</accession>
<evidence type="ECO:0000313" key="1">
    <source>
        <dbReference type="EMBL" id="RNB72188.1"/>
    </source>
</evidence>
<dbReference type="EMBL" id="RHHT01000062">
    <property type="protein sequence ID" value="RNB72188.1"/>
    <property type="molecule type" value="Genomic_DNA"/>
</dbReference>
<organism evidence="1 2">
    <name type="scientific">Brevibacillus panacihumi</name>
    <dbReference type="NCBI Taxonomy" id="497735"/>
    <lineage>
        <taxon>Bacteria</taxon>
        <taxon>Bacillati</taxon>
        <taxon>Bacillota</taxon>
        <taxon>Bacilli</taxon>
        <taxon>Bacillales</taxon>
        <taxon>Paenibacillaceae</taxon>
        <taxon>Brevibacillus</taxon>
    </lineage>
</organism>
<evidence type="ECO:0000313" key="2">
    <source>
        <dbReference type="Proteomes" id="UP000281915"/>
    </source>
</evidence>
<comment type="caution">
    <text evidence="1">The sequence shown here is derived from an EMBL/GenBank/DDBJ whole genome shotgun (WGS) entry which is preliminary data.</text>
</comment>
<gene>
    <name evidence="1" type="ORF">EDM58_22045</name>
</gene>